<keyword evidence="1" id="KW-1133">Transmembrane helix</keyword>
<proteinExistence type="predicted"/>
<evidence type="ECO:0000313" key="2">
    <source>
        <dbReference type="EMBL" id="QCD43948.1"/>
    </source>
</evidence>
<keyword evidence="1" id="KW-0812">Transmembrane</keyword>
<dbReference type="AlphaFoldDB" id="A0A6G5QE60"/>
<name>A0A6G5QE60_9BACT</name>
<protein>
    <submittedName>
        <fullName evidence="2">Uncharacterized protein</fullName>
    </submittedName>
</protein>
<accession>A0A6G5QE60</accession>
<gene>
    <name evidence="2" type="ORF">CMUC_0128</name>
</gene>
<evidence type="ECO:0000313" key="3">
    <source>
        <dbReference type="Proteomes" id="UP000503264"/>
    </source>
</evidence>
<keyword evidence="3" id="KW-1185">Reference proteome</keyword>
<dbReference type="Proteomes" id="UP000503264">
    <property type="component" value="Chromosome"/>
</dbReference>
<sequence>MGKYLNLVYFIVIIIVSSIILSLVVPYFSGSANKYEIRRAKSNINTILLDLNTYYESRQRLSRLRDINLAIPPVVLNGKVCLRVRQIDESKILFDINSDGVCDEAWRMSDFNNLKEKILSNGNKLELVPNMNYLQYEN</sequence>
<organism evidence="2 3">
    <name type="scientific">Campylobacter mucosalis CCUG 21559</name>
    <dbReference type="NCBI Taxonomy" id="1032067"/>
    <lineage>
        <taxon>Bacteria</taxon>
        <taxon>Pseudomonadati</taxon>
        <taxon>Campylobacterota</taxon>
        <taxon>Epsilonproteobacteria</taxon>
        <taxon>Campylobacterales</taxon>
        <taxon>Campylobacteraceae</taxon>
        <taxon>Campylobacter</taxon>
    </lineage>
</organism>
<reference evidence="2 3" key="1">
    <citation type="submission" date="2016-07" db="EMBL/GenBank/DDBJ databases">
        <title>Comparative genomics of the Campylobacter concisus group.</title>
        <authorList>
            <person name="Miller W.G."/>
            <person name="Yee E."/>
            <person name="Chapman M.H."/>
            <person name="Huynh S."/>
            <person name="Bono J.L."/>
            <person name="On S.L.W."/>
            <person name="StLeger J."/>
            <person name="Foster G."/>
            <person name="Parker C.T."/>
        </authorList>
    </citation>
    <scope>NUCLEOTIDE SEQUENCE [LARGE SCALE GENOMIC DNA]</scope>
    <source>
        <strain evidence="2 3">CCUG 21559</strain>
    </source>
</reference>
<feature type="transmembrane region" description="Helical" evidence="1">
    <location>
        <begin position="6"/>
        <end position="29"/>
    </location>
</feature>
<keyword evidence="1" id="KW-0472">Membrane</keyword>
<dbReference type="EMBL" id="CP012542">
    <property type="protein sequence ID" value="QCD43948.1"/>
    <property type="molecule type" value="Genomic_DNA"/>
</dbReference>
<evidence type="ECO:0000256" key="1">
    <source>
        <dbReference type="SAM" id="Phobius"/>
    </source>
</evidence>